<sequence>MPCSFRARVNQLWSIWYTIVMVLLQIYLIYLGFERYRLYSEMKWPHGAYPSLWLSVYVILYSSCIPGLLLFMAFGIFKSGNVAGDNDRLGARIDRVIEITQSSHEYRKGRCSLLRCIKSLWQHAPPLPQLIHLLMALFQLFAQQVMLSQLYRYGFINSGDFLNTELDFVYQRARQLAANLPMFDNRLQGFRISAQDLTATPISPNLLPILMHARLFGIPLEFVNLLIALFVYTCAYSAVFWHTNKPFSFIFSLHLLIYSTTIIWSYLGFSVLHRIQETSYASIRPIGLVRSPGLGQYLISSRPLKIYHPSAIIATYVMTIVLISIAPVALYMYGYSKYFISMSNVRQKSAFQNQTSSINGAQSEYSEYRLRSSSKVPQARLCCDGYAPHIFAIILLVLIVITKAPTIYAHMVIKLLVYFFHRSHHVIACFKLHEEKALLLSCIVVDIVFLFAWIILWLILTLKRDWNFKVVHQVHEIIALQNGPQTMIASPKKIMEKKPSELKNSLILMHGDQIYLTDDTIAKKSLLRQTQKIVIGTASEDIYWLKGNNTQSPTTRRVPQCENVKGTPEMNRLLGTSAISHTIQSQMTHPSQQRIIMNIPKYSSEAKVSANVTVPRNTFGTFQRAQGSEYASRSSRQVMQNPRRPSLQNSMSACSGNNTSDITPLTQQEAYASILKNRTGQMETITRRRGSKDDGAVNIGFGNVSVSYGTHATYGRPQNQQLIQQAAVQAAQAAQVSRNKDTVYKRTQDTIYNKTQTNTSQNVLESGPASSVLSIRSSPIAENRLGTRTSISSREHSPYQRAPNLKLSSFNSVIPAVDSHKLISIEQQQQNSGAGYIYGNWSQQRQTSQISQAVDWASSSSYDKVPSTASTIQQEQCCTPTSTLTSQGSASNYSSQRAPTPGSPNSQNIYSGGRFVSSRTTGTVSLYGNLGPEYGTSHLGDSDRTLRAQQQPKSSRTTIVSGSTSTRHQIKTSIGGSCQDDSANYSLTSSNESAENARLSGQTNRIMDSAEFATSIV</sequence>
<dbReference type="AlphaFoldDB" id="A0A1I8EQK8"/>
<feature type="compositionally biased region" description="Polar residues" evidence="1">
    <location>
        <begin position="646"/>
        <end position="655"/>
    </location>
</feature>
<feature type="transmembrane region" description="Helical" evidence="2">
    <location>
        <begin position="438"/>
        <end position="460"/>
    </location>
</feature>
<organism evidence="3">
    <name type="scientific">Wuchereria bancrofti</name>
    <dbReference type="NCBI Taxonomy" id="6293"/>
    <lineage>
        <taxon>Eukaryota</taxon>
        <taxon>Metazoa</taxon>
        <taxon>Ecdysozoa</taxon>
        <taxon>Nematoda</taxon>
        <taxon>Chromadorea</taxon>
        <taxon>Rhabditida</taxon>
        <taxon>Spirurina</taxon>
        <taxon>Spiruromorpha</taxon>
        <taxon>Filarioidea</taxon>
        <taxon>Onchocercidae</taxon>
        <taxon>Wuchereria</taxon>
    </lineage>
</organism>
<evidence type="ECO:0000313" key="3">
    <source>
        <dbReference type="WBParaSite" id="maker-PairedContig_407-snap-gene-2.26-mRNA-1"/>
    </source>
</evidence>
<feature type="region of interest" description="Disordered" evidence="1">
    <location>
        <begin position="934"/>
        <end position="983"/>
    </location>
</feature>
<dbReference type="PANTHER" id="PTHR21579:SF20">
    <property type="entry name" value="PROTEIN TINCAR"/>
    <property type="match status" value="1"/>
</dbReference>
<dbReference type="WBParaSite" id="maker-PairedContig_407-snap-gene-2.26-mRNA-1">
    <property type="protein sequence ID" value="maker-PairedContig_407-snap-gene-2.26-mRNA-1"/>
    <property type="gene ID" value="maker-PairedContig_407-snap-gene-2.26"/>
</dbReference>
<proteinExistence type="predicted"/>
<feature type="compositionally biased region" description="Polar residues" evidence="1">
    <location>
        <begin position="626"/>
        <end position="640"/>
    </location>
</feature>
<evidence type="ECO:0000256" key="1">
    <source>
        <dbReference type="SAM" id="MobiDB-lite"/>
    </source>
</evidence>
<feature type="transmembrane region" description="Helical" evidence="2">
    <location>
        <begin position="222"/>
        <end position="241"/>
    </location>
</feature>
<accession>A0A1I8EQK8</accession>
<feature type="transmembrane region" description="Helical" evidence="2">
    <location>
        <begin position="12"/>
        <end position="33"/>
    </location>
</feature>
<protein>
    <recommendedName>
        <fullName evidence="4">Protein tincar</fullName>
    </recommendedName>
</protein>
<feature type="transmembrane region" description="Helical" evidence="2">
    <location>
        <begin position="54"/>
        <end position="77"/>
    </location>
</feature>
<feature type="transmembrane region" description="Helical" evidence="2">
    <location>
        <begin position="311"/>
        <end position="333"/>
    </location>
</feature>
<reference evidence="3" key="1">
    <citation type="submission" date="2016-11" db="UniProtKB">
        <authorList>
            <consortium name="WormBaseParasite"/>
        </authorList>
    </citation>
    <scope>IDENTIFICATION</scope>
    <source>
        <strain evidence="3">pt0022</strain>
    </source>
</reference>
<evidence type="ECO:0008006" key="4">
    <source>
        <dbReference type="Google" id="ProtNLM"/>
    </source>
</evidence>
<keyword evidence="2" id="KW-1133">Transmembrane helix</keyword>
<keyword evidence="2" id="KW-0812">Transmembrane</keyword>
<dbReference type="InterPro" id="IPR053291">
    <property type="entry name" value="Ommatidial_diff-associated"/>
</dbReference>
<feature type="compositionally biased region" description="Polar residues" evidence="1">
    <location>
        <begin position="947"/>
        <end position="983"/>
    </location>
</feature>
<name>A0A1I8EQK8_WUCBA</name>
<dbReference type="PANTHER" id="PTHR21579">
    <property type="entry name" value="PROTEIN TINCAR"/>
    <property type="match status" value="1"/>
</dbReference>
<keyword evidence="2" id="KW-0472">Membrane</keyword>
<feature type="region of interest" description="Disordered" evidence="1">
    <location>
        <begin position="870"/>
        <end position="910"/>
    </location>
</feature>
<feature type="region of interest" description="Disordered" evidence="1">
    <location>
        <begin position="626"/>
        <end position="655"/>
    </location>
</feature>
<feature type="region of interest" description="Disordered" evidence="1">
    <location>
        <begin position="784"/>
        <end position="803"/>
    </location>
</feature>
<feature type="transmembrane region" description="Helical" evidence="2">
    <location>
        <begin position="247"/>
        <end position="267"/>
    </location>
</feature>
<feature type="transmembrane region" description="Helical" evidence="2">
    <location>
        <begin position="390"/>
        <end position="417"/>
    </location>
</feature>
<evidence type="ECO:0000256" key="2">
    <source>
        <dbReference type="SAM" id="Phobius"/>
    </source>
</evidence>